<name>A0A0V8J1X2_9BACL</name>
<feature type="domain" description="Peptidoglycan binding-like" evidence="3">
    <location>
        <begin position="103"/>
        <end position="158"/>
    </location>
</feature>
<evidence type="ECO:0000259" key="3">
    <source>
        <dbReference type="Pfam" id="PF01471"/>
    </source>
</evidence>
<keyword evidence="1 2" id="KW-0732">Signal</keyword>
<dbReference type="AlphaFoldDB" id="A0A0V8J1X2"/>
<evidence type="ECO:0000256" key="2">
    <source>
        <dbReference type="SAM" id="SignalP"/>
    </source>
</evidence>
<evidence type="ECO:0000313" key="5">
    <source>
        <dbReference type="EMBL" id="KSU81038.1"/>
    </source>
</evidence>
<dbReference type="InterPro" id="IPR036365">
    <property type="entry name" value="PGBD-like_sf"/>
</dbReference>
<dbReference type="InterPro" id="IPR036366">
    <property type="entry name" value="PGBDSf"/>
</dbReference>
<dbReference type="PANTHER" id="PTHR39160">
    <property type="entry name" value="CELL WALL-BINDING PROTEIN YOCH"/>
    <property type="match status" value="1"/>
</dbReference>
<dbReference type="InterPro" id="IPR002477">
    <property type="entry name" value="Peptidoglycan-bd-like"/>
</dbReference>
<dbReference type="GO" id="GO:0019867">
    <property type="term" value="C:outer membrane"/>
    <property type="evidence" value="ECO:0007669"/>
    <property type="project" value="InterPro"/>
</dbReference>
<organism evidence="5 6">
    <name type="scientific">Fictibacillus enclensis</name>
    <dbReference type="NCBI Taxonomy" id="1017270"/>
    <lineage>
        <taxon>Bacteria</taxon>
        <taxon>Bacillati</taxon>
        <taxon>Bacillota</taxon>
        <taxon>Bacilli</taxon>
        <taxon>Bacillales</taxon>
        <taxon>Fictibacillaceae</taxon>
        <taxon>Fictibacillus</taxon>
    </lineage>
</organism>
<proteinExistence type="predicted"/>
<dbReference type="Gene3D" id="2.40.40.10">
    <property type="entry name" value="RlpA-like domain"/>
    <property type="match status" value="1"/>
</dbReference>
<dbReference type="InterPro" id="IPR010611">
    <property type="entry name" value="3D_dom"/>
</dbReference>
<dbReference type="Gene3D" id="1.10.101.10">
    <property type="entry name" value="PGBD-like superfamily/PGBD"/>
    <property type="match status" value="2"/>
</dbReference>
<evidence type="ECO:0000313" key="6">
    <source>
        <dbReference type="Proteomes" id="UP000054099"/>
    </source>
</evidence>
<comment type="caution">
    <text evidence="5">The sequence shown here is derived from an EMBL/GenBank/DDBJ whole genome shotgun (WGS) entry which is preliminary data.</text>
</comment>
<dbReference type="EMBL" id="LNQN01000006">
    <property type="protein sequence ID" value="KSU81038.1"/>
    <property type="molecule type" value="Genomic_DNA"/>
</dbReference>
<feature type="chain" id="PRO_5006893682" description="Peptidoglycan-binding protein" evidence="2">
    <location>
        <begin position="26"/>
        <end position="263"/>
    </location>
</feature>
<dbReference type="OrthoDB" id="9798935at2"/>
<evidence type="ECO:0000256" key="1">
    <source>
        <dbReference type="ARBA" id="ARBA00022729"/>
    </source>
</evidence>
<dbReference type="GO" id="GO:0009254">
    <property type="term" value="P:peptidoglycan turnover"/>
    <property type="evidence" value="ECO:0007669"/>
    <property type="project" value="InterPro"/>
</dbReference>
<dbReference type="Pfam" id="PF01471">
    <property type="entry name" value="PG_binding_1"/>
    <property type="match status" value="2"/>
</dbReference>
<evidence type="ECO:0008006" key="7">
    <source>
        <dbReference type="Google" id="ProtNLM"/>
    </source>
</evidence>
<dbReference type="InterPro" id="IPR051933">
    <property type="entry name" value="Resuscitation_pf_RpfB"/>
</dbReference>
<dbReference type="GO" id="GO:0004553">
    <property type="term" value="F:hydrolase activity, hydrolyzing O-glycosyl compounds"/>
    <property type="evidence" value="ECO:0007669"/>
    <property type="project" value="InterPro"/>
</dbReference>
<feature type="signal peptide" evidence="2">
    <location>
        <begin position="1"/>
        <end position="25"/>
    </location>
</feature>
<dbReference type="PANTHER" id="PTHR39160:SF4">
    <property type="entry name" value="RESUSCITATION-PROMOTING FACTOR RPFB"/>
    <property type="match status" value="1"/>
</dbReference>
<dbReference type="SUPFAM" id="SSF47090">
    <property type="entry name" value="PGBD-like"/>
    <property type="match status" value="2"/>
</dbReference>
<dbReference type="InterPro" id="IPR036908">
    <property type="entry name" value="RlpA-like_sf"/>
</dbReference>
<sequence length="263" mass="28012">MKKWLGLFMAAVLCTGFMFPGHSSAALGSQMLSQGSNNSDVVDLQEYLMTKGVFPYHTATGYYGPITKNAVEQFQTQSRIKADGVAGSETINKIKVLHKGDIGKPVIELQRLLKAWNAYSSTVDGIYGDGTVSAVASFQKNHGLSADGIAGPSTYKKLRQKSPSYSTRSFTVNSSAYTADCDGCSGKTKMGIDLKKYSNGKVVAVDPDVIPLGSKVVVEGYGTAIAADIGGGINGKMLDVFIADHGDAINWGRKDVKVTVYEN</sequence>
<gene>
    <name evidence="5" type="ORF">AS030_18995</name>
</gene>
<dbReference type="CDD" id="cd22786">
    <property type="entry name" value="DPBB_YuiC-like"/>
    <property type="match status" value="1"/>
</dbReference>
<dbReference type="RefSeq" id="WP_061974627.1">
    <property type="nucleotide sequence ID" value="NZ_FMAV01000004.1"/>
</dbReference>
<dbReference type="Proteomes" id="UP000054099">
    <property type="component" value="Unassembled WGS sequence"/>
</dbReference>
<feature type="domain" description="Peptidoglycan binding-like" evidence="3">
    <location>
        <begin position="38"/>
        <end position="93"/>
    </location>
</feature>
<dbReference type="Pfam" id="PF06725">
    <property type="entry name" value="3D"/>
    <property type="match status" value="1"/>
</dbReference>
<evidence type="ECO:0000259" key="4">
    <source>
        <dbReference type="Pfam" id="PF06725"/>
    </source>
</evidence>
<feature type="domain" description="3D" evidence="4">
    <location>
        <begin position="201"/>
        <end position="260"/>
    </location>
</feature>
<protein>
    <recommendedName>
        <fullName evidence="7">Peptidoglycan-binding protein</fullName>
    </recommendedName>
</protein>
<accession>A0A0V8J1X2</accession>
<dbReference type="SUPFAM" id="SSF50685">
    <property type="entry name" value="Barwin-like endoglucanases"/>
    <property type="match status" value="1"/>
</dbReference>
<keyword evidence="6" id="KW-1185">Reference proteome</keyword>
<reference evidence="5 6" key="1">
    <citation type="journal article" date="2014" name="Antonie Van Leeuwenhoek">
        <title>Fictibacillus enclensis sp. nov., isolated from marine sediment.</title>
        <authorList>
            <person name="Dastager S.G."/>
            <person name="Mawlankar R."/>
            <person name="Srinivasan K."/>
            <person name="Tang S.K."/>
            <person name="Lee J.C."/>
            <person name="Ramana V.V."/>
            <person name="Shouche Y.S."/>
        </authorList>
    </citation>
    <scope>NUCLEOTIDE SEQUENCE [LARGE SCALE GENOMIC DNA]</scope>
    <source>
        <strain evidence="5 6">NIO-1003</strain>
    </source>
</reference>